<dbReference type="GeneID" id="87858425"/>
<protein>
    <recommendedName>
        <fullName evidence="11">Cysteine protease</fullName>
        <ecNumber evidence="11">3.4.22.-</ecNumber>
    </recommendedName>
</protein>
<evidence type="ECO:0000256" key="7">
    <source>
        <dbReference type="ARBA" id="ARBA00022807"/>
    </source>
</evidence>
<comment type="similarity">
    <text evidence="2 11">Belongs to the peptidase C54 family.</text>
</comment>
<dbReference type="Proteomes" id="UP001278500">
    <property type="component" value="Unassembled WGS sequence"/>
</dbReference>
<accession>A0AAE0JIU0</accession>
<evidence type="ECO:0000259" key="13">
    <source>
        <dbReference type="Pfam" id="PF03416"/>
    </source>
</evidence>
<dbReference type="AlphaFoldDB" id="A0AAE0JIU0"/>
<dbReference type="GO" id="GO:0016485">
    <property type="term" value="P:protein processing"/>
    <property type="evidence" value="ECO:0007669"/>
    <property type="project" value="TreeGrafter"/>
</dbReference>
<dbReference type="GO" id="GO:0015031">
    <property type="term" value="P:protein transport"/>
    <property type="evidence" value="ECO:0007669"/>
    <property type="project" value="UniProtKB-KW"/>
</dbReference>
<dbReference type="GO" id="GO:0000423">
    <property type="term" value="P:mitophagy"/>
    <property type="evidence" value="ECO:0007669"/>
    <property type="project" value="TreeGrafter"/>
</dbReference>
<evidence type="ECO:0000256" key="1">
    <source>
        <dbReference type="ARBA" id="ARBA00004329"/>
    </source>
</evidence>
<dbReference type="RefSeq" id="XP_062683122.1">
    <property type="nucleotide sequence ID" value="XM_062821271.1"/>
</dbReference>
<dbReference type="EC" id="3.4.22.-" evidence="11"/>
<evidence type="ECO:0000256" key="8">
    <source>
        <dbReference type="ARBA" id="ARBA00022927"/>
    </source>
</evidence>
<dbReference type="PANTHER" id="PTHR22624">
    <property type="entry name" value="CYSTEINE PROTEASE ATG4"/>
    <property type="match status" value="1"/>
</dbReference>
<evidence type="ECO:0000256" key="3">
    <source>
        <dbReference type="ARBA" id="ARBA00022448"/>
    </source>
</evidence>
<dbReference type="GO" id="GO:0000407">
    <property type="term" value="C:phagophore assembly site"/>
    <property type="evidence" value="ECO:0007669"/>
    <property type="project" value="UniProtKB-SubCell"/>
</dbReference>
<gene>
    <name evidence="14" type="ORF">B0H65DRAFT_163081</name>
</gene>
<comment type="caution">
    <text evidence="14">The sequence shown here is derived from an EMBL/GenBank/DDBJ whole genome shotgun (WGS) entry which is preliminary data.</text>
</comment>
<sequence>MTSSRPGGTGWQETVSSTSPKLANAMEAARAGAAEVGRVGRRFLHRIWDREPVNNRTVNEPVWCLGCSYTLDTKQYGSPLSSSSLSQLRADTPPLDKSQLAATHQHQDFDGVRTTTPSLSSLPPATATATTATCPSDTSVSAAPAGPQFGPFDTASDSVTSGYDSALAYEDPGQDGGWPPAFLDDFESRIWMTYRTDFALIPRSSEPQASFALSFAMRIKTTFSDLTGFSSDTGWGCMIRSGQSLLANAILIARLGREWRRGTDLDAEKDIIALFADDPRAPYSLHNFVKYGATACGKYPGEWFGPSATARCIQALADEKESGLRVYSTGDLPDVYEDSFMAVANPDGRGFQPTLILVCTRLGIDKINQVYEEALISTLQLPQSIGIAGGRPSSSHYFIGVQGQRLFYLDPHHPRPALPYREDPKEYTAEELDTCHTRRLRQLHIDDMDPSMLIGFLIKDEDDWDMWKSSVKHVQGKSIISVSPYDPARGQGGGRAEAIDEVETLESDDDGETALGA</sequence>
<feature type="compositionally biased region" description="Acidic residues" evidence="12">
    <location>
        <begin position="499"/>
        <end position="517"/>
    </location>
</feature>
<keyword evidence="15" id="KW-1185">Reference proteome</keyword>
<evidence type="ECO:0000313" key="14">
    <source>
        <dbReference type="EMBL" id="KAK3348040.1"/>
    </source>
</evidence>
<keyword evidence="9" id="KW-0072">Autophagy</keyword>
<evidence type="ECO:0000256" key="10">
    <source>
        <dbReference type="ARBA" id="ARBA00029362"/>
    </source>
</evidence>
<organism evidence="14 15">
    <name type="scientific">Neurospora tetraspora</name>
    <dbReference type="NCBI Taxonomy" id="94610"/>
    <lineage>
        <taxon>Eukaryota</taxon>
        <taxon>Fungi</taxon>
        <taxon>Dikarya</taxon>
        <taxon>Ascomycota</taxon>
        <taxon>Pezizomycotina</taxon>
        <taxon>Sordariomycetes</taxon>
        <taxon>Sordariomycetidae</taxon>
        <taxon>Sordariales</taxon>
        <taxon>Sordariaceae</taxon>
        <taxon>Neurospora</taxon>
    </lineage>
</organism>
<evidence type="ECO:0000256" key="2">
    <source>
        <dbReference type="ARBA" id="ARBA00010958"/>
    </source>
</evidence>
<keyword evidence="11" id="KW-0539">Nucleus</keyword>
<evidence type="ECO:0000256" key="6">
    <source>
        <dbReference type="ARBA" id="ARBA00022801"/>
    </source>
</evidence>
<evidence type="ECO:0000256" key="11">
    <source>
        <dbReference type="RuleBase" id="RU363115"/>
    </source>
</evidence>
<keyword evidence="8" id="KW-0653">Protein transport</keyword>
<keyword evidence="3" id="KW-0813">Transport</keyword>
<dbReference type="GO" id="GO:0004197">
    <property type="term" value="F:cysteine-type endopeptidase activity"/>
    <property type="evidence" value="ECO:0007669"/>
    <property type="project" value="TreeGrafter"/>
</dbReference>
<dbReference type="GO" id="GO:0000045">
    <property type="term" value="P:autophagosome assembly"/>
    <property type="evidence" value="ECO:0007669"/>
    <property type="project" value="TreeGrafter"/>
</dbReference>
<dbReference type="GO" id="GO:0034727">
    <property type="term" value="P:piecemeal microautophagy of the nucleus"/>
    <property type="evidence" value="ECO:0007669"/>
    <property type="project" value="TreeGrafter"/>
</dbReference>
<reference evidence="14" key="1">
    <citation type="journal article" date="2023" name="Mol. Phylogenet. Evol.">
        <title>Genome-scale phylogeny and comparative genomics of the fungal order Sordariales.</title>
        <authorList>
            <person name="Hensen N."/>
            <person name="Bonometti L."/>
            <person name="Westerberg I."/>
            <person name="Brannstrom I.O."/>
            <person name="Guillou S."/>
            <person name="Cros-Aarteil S."/>
            <person name="Calhoun S."/>
            <person name="Haridas S."/>
            <person name="Kuo A."/>
            <person name="Mondo S."/>
            <person name="Pangilinan J."/>
            <person name="Riley R."/>
            <person name="LaButti K."/>
            <person name="Andreopoulos B."/>
            <person name="Lipzen A."/>
            <person name="Chen C."/>
            <person name="Yan M."/>
            <person name="Daum C."/>
            <person name="Ng V."/>
            <person name="Clum A."/>
            <person name="Steindorff A."/>
            <person name="Ohm R.A."/>
            <person name="Martin F."/>
            <person name="Silar P."/>
            <person name="Natvig D.O."/>
            <person name="Lalanne C."/>
            <person name="Gautier V."/>
            <person name="Ament-Velasquez S.L."/>
            <person name="Kruys A."/>
            <person name="Hutchinson M.I."/>
            <person name="Powell A.J."/>
            <person name="Barry K."/>
            <person name="Miller A.N."/>
            <person name="Grigoriev I.V."/>
            <person name="Debuchy R."/>
            <person name="Gladieux P."/>
            <person name="Hiltunen Thoren M."/>
            <person name="Johannesson H."/>
        </authorList>
    </citation>
    <scope>NUCLEOTIDE SEQUENCE</scope>
    <source>
        <strain evidence="14">CBS 560.94</strain>
    </source>
</reference>
<dbReference type="InterPro" id="IPR005078">
    <property type="entry name" value="Peptidase_C54"/>
</dbReference>
<feature type="compositionally biased region" description="Low complexity" evidence="12">
    <location>
        <begin position="114"/>
        <end position="139"/>
    </location>
</feature>
<evidence type="ECO:0000313" key="15">
    <source>
        <dbReference type="Proteomes" id="UP001278500"/>
    </source>
</evidence>
<dbReference type="GO" id="GO:0035973">
    <property type="term" value="P:aggrephagy"/>
    <property type="evidence" value="ECO:0007669"/>
    <property type="project" value="TreeGrafter"/>
</dbReference>
<evidence type="ECO:0000256" key="9">
    <source>
        <dbReference type="ARBA" id="ARBA00023006"/>
    </source>
</evidence>
<dbReference type="GO" id="GO:0019786">
    <property type="term" value="F:protein-phosphatidylethanolamide deconjugating activity"/>
    <property type="evidence" value="ECO:0007669"/>
    <property type="project" value="InterPro"/>
</dbReference>
<name>A0AAE0JIU0_9PEZI</name>
<feature type="domain" description="Peptidase C54 catalytic" evidence="13">
    <location>
        <begin position="181"/>
        <end position="469"/>
    </location>
</feature>
<keyword evidence="7" id="KW-0788">Thiol protease</keyword>
<dbReference type="PANTHER" id="PTHR22624:SF49">
    <property type="entry name" value="CYSTEINE PROTEASE"/>
    <property type="match status" value="1"/>
</dbReference>
<reference evidence="14" key="2">
    <citation type="submission" date="2023-06" db="EMBL/GenBank/DDBJ databases">
        <authorList>
            <consortium name="Lawrence Berkeley National Laboratory"/>
            <person name="Haridas S."/>
            <person name="Hensen N."/>
            <person name="Bonometti L."/>
            <person name="Westerberg I."/>
            <person name="Brannstrom I.O."/>
            <person name="Guillou S."/>
            <person name="Cros-Aarteil S."/>
            <person name="Calhoun S."/>
            <person name="Kuo A."/>
            <person name="Mondo S."/>
            <person name="Pangilinan J."/>
            <person name="Riley R."/>
            <person name="Labutti K."/>
            <person name="Andreopoulos B."/>
            <person name="Lipzen A."/>
            <person name="Chen C."/>
            <person name="Yanf M."/>
            <person name="Daum C."/>
            <person name="Ng V."/>
            <person name="Clum A."/>
            <person name="Steindorff A."/>
            <person name="Ohm R."/>
            <person name="Martin F."/>
            <person name="Silar P."/>
            <person name="Natvig D."/>
            <person name="Lalanne C."/>
            <person name="Gautier V."/>
            <person name="Ament-Velasquez S.L."/>
            <person name="Kruys A."/>
            <person name="Hutchinson M.I."/>
            <person name="Powell A.J."/>
            <person name="Barry K."/>
            <person name="Miller A.N."/>
            <person name="Grigoriev I.V."/>
            <person name="Debuchy R."/>
            <person name="Gladieux P."/>
            <person name="Thoren M.H."/>
            <person name="Johannesson H."/>
        </authorList>
    </citation>
    <scope>NUCLEOTIDE SEQUENCE</scope>
    <source>
        <strain evidence="14">CBS 560.94</strain>
    </source>
</reference>
<dbReference type="Pfam" id="PF03416">
    <property type="entry name" value="Peptidase_C54"/>
    <property type="match status" value="1"/>
</dbReference>
<feature type="region of interest" description="Disordered" evidence="12">
    <location>
        <begin position="484"/>
        <end position="517"/>
    </location>
</feature>
<keyword evidence="5 11" id="KW-0645">Protease</keyword>
<dbReference type="SUPFAM" id="SSF54001">
    <property type="entry name" value="Cysteine proteinases"/>
    <property type="match status" value="1"/>
</dbReference>
<comment type="subcellular location">
    <subcellularLocation>
        <location evidence="11">Nucleus</location>
    </subcellularLocation>
    <subcellularLocation>
        <location evidence="11">Cytoplasm</location>
    </subcellularLocation>
    <subcellularLocation>
        <location evidence="1">Preautophagosomal structure</location>
    </subcellularLocation>
</comment>
<keyword evidence="6 11" id="KW-0378">Hydrolase</keyword>
<evidence type="ECO:0000256" key="12">
    <source>
        <dbReference type="SAM" id="MobiDB-lite"/>
    </source>
</evidence>
<keyword evidence="4 11" id="KW-0963">Cytoplasm</keyword>
<dbReference type="GO" id="GO:0005634">
    <property type="term" value="C:nucleus"/>
    <property type="evidence" value="ECO:0007669"/>
    <property type="project" value="UniProtKB-SubCell"/>
</dbReference>
<dbReference type="InterPro" id="IPR038765">
    <property type="entry name" value="Papain-like_cys_pep_sf"/>
</dbReference>
<dbReference type="InterPro" id="IPR046792">
    <property type="entry name" value="Peptidase_C54_cat"/>
</dbReference>
<evidence type="ECO:0000256" key="4">
    <source>
        <dbReference type="ARBA" id="ARBA00022490"/>
    </source>
</evidence>
<dbReference type="EMBL" id="JAUEPP010000003">
    <property type="protein sequence ID" value="KAK3348040.1"/>
    <property type="molecule type" value="Genomic_DNA"/>
</dbReference>
<proteinExistence type="inferred from homology"/>
<evidence type="ECO:0000256" key="5">
    <source>
        <dbReference type="ARBA" id="ARBA00022670"/>
    </source>
</evidence>
<comment type="function">
    <text evidence="11">Required for selective autophagic degradation of the nucleus (nucleophagy) as well as for mitophagy which contributes to regulate mitochondrial quantity and quality by eliminating the mitochondria to a basal level to fulfill cellular energy requirements and preventing excess ROS production.</text>
</comment>
<comment type="catalytic activity">
    <reaction evidence="10">
        <text>[protein]-C-terminal L-amino acid-glycyl-phosphatidylethanolamide + H2O = [protein]-C-terminal L-amino acid-glycine + a 1,2-diacyl-sn-glycero-3-phosphoethanolamine</text>
        <dbReference type="Rhea" id="RHEA:67548"/>
        <dbReference type="Rhea" id="RHEA-COMP:17323"/>
        <dbReference type="Rhea" id="RHEA-COMP:17324"/>
        <dbReference type="ChEBI" id="CHEBI:15377"/>
        <dbReference type="ChEBI" id="CHEBI:64612"/>
        <dbReference type="ChEBI" id="CHEBI:172940"/>
        <dbReference type="ChEBI" id="CHEBI:172941"/>
    </reaction>
    <physiologicalReaction direction="left-to-right" evidence="10">
        <dbReference type="Rhea" id="RHEA:67549"/>
    </physiologicalReaction>
</comment>
<feature type="region of interest" description="Disordered" evidence="12">
    <location>
        <begin position="99"/>
        <end position="154"/>
    </location>
</feature>